<evidence type="ECO:0000256" key="2">
    <source>
        <dbReference type="ARBA" id="ARBA00004496"/>
    </source>
</evidence>
<dbReference type="Pfam" id="PF23242">
    <property type="entry name" value="AAA_lid_TRIP13_C"/>
    <property type="match status" value="1"/>
</dbReference>
<comment type="caution">
    <text evidence="13">The sequence shown here is derived from an EMBL/GenBank/DDBJ whole genome shotgun (WGS) entry which is preliminary data.</text>
</comment>
<dbReference type="EMBL" id="CAJNOI010000003">
    <property type="protein sequence ID" value="CAF0731028.1"/>
    <property type="molecule type" value="Genomic_DNA"/>
</dbReference>
<comment type="subcellular location">
    <subcellularLocation>
        <location evidence="1">Chromosome</location>
    </subcellularLocation>
    <subcellularLocation>
        <location evidence="2">Cytoplasm</location>
    </subcellularLocation>
</comment>
<keyword evidence="9" id="KW-0226">DNA condensation</keyword>
<keyword evidence="8" id="KW-0498">Mitosis</keyword>
<dbReference type="AlphaFoldDB" id="A0A813NCB0"/>
<dbReference type="GO" id="GO:0000796">
    <property type="term" value="C:condensin complex"/>
    <property type="evidence" value="ECO:0007669"/>
    <property type="project" value="InterPro"/>
</dbReference>
<evidence type="ECO:0000256" key="8">
    <source>
        <dbReference type="ARBA" id="ARBA00022776"/>
    </source>
</evidence>
<name>A0A813NCB0_9BILA</name>
<dbReference type="GO" id="GO:0003682">
    <property type="term" value="F:chromatin binding"/>
    <property type="evidence" value="ECO:0007669"/>
    <property type="project" value="TreeGrafter"/>
</dbReference>
<evidence type="ECO:0000313" key="15">
    <source>
        <dbReference type="EMBL" id="CAF1133724.1"/>
    </source>
</evidence>
<feature type="domain" description="Pachytene checkpoint protein 2 C-terminal" evidence="12">
    <location>
        <begin position="882"/>
        <end position="942"/>
    </location>
</feature>
<keyword evidence="10" id="KW-0131">Cell cycle</keyword>
<dbReference type="Pfam" id="PF05786">
    <property type="entry name" value="Cnd2"/>
    <property type="match status" value="1"/>
</dbReference>
<gene>
    <name evidence="13" type="ORF">BJG266_LOCUS1164</name>
    <name evidence="14" type="ORF">QVE165_LOCUS21974</name>
    <name evidence="15" type="ORF">QVE165_LOCUS22084</name>
</gene>
<evidence type="ECO:0000313" key="17">
    <source>
        <dbReference type="Proteomes" id="UP000663877"/>
    </source>
</evidence>
<evidence type="ECO:0000313" key="16">
    <source>
        <dbReference type="Proteomes" id="UP000663832"/>
    </source>
</evidence>
<dbReference type="Proteomes" id="UP000663832">
    <property type="component" value="Unassembled WGS sequence"/>
</dbReference>
<organism evidence="13 17">
    <name type="scientific">Adineta steineri</name>
    <dbReference type="NCBI Taxonomy" id="433720"/>
    <lineage>
        <taxon>Eukaryota</taxon>
        <taxon>Metazoa</taxon>
        <taxon>Spiralia</taxon>
        <taxon>Gnathifera</taxon>
        <taxon>Rotifera</taxon>
        <taxon>Eurotatoria</taxon>
        <taxon>Bdelloidea</taxon>
        <taxon>Adinetida</taxon>
        <taxon>Adinetidae</taxon>
        <taxon>Adineta</taxon>
    </lineage>
</organism>
<dbReference type="GO" id="GO:0051301">
    <property type="term" value="P:cell division"/>
    <property type="evidence" value="ECO:0007669"/>
    <property type="project" value="UniProtKB-KW"/>
</dbReference>
<evidence type="ECO:0000256" key="4">
    <source>
        <dbReference type="ARBA" id="ARBA00016065"/>
    </source>
</evidence>
<protein>
    <recommendedName>
        <fullName evidence="4">Condensin complex subunit 2</fullName>
    </recommendedName>
</protein>
<keyword evidence="16" id="KW-1185">Reference proteome</keyword>
<evidence type="ECO:0000313" key="13">
    <source>
        <dbReference type="EMBL" id="CAF0731028.1"/>
    </source>
</evidence>
<dbReference type="InterPro" id="IPR022816">
    <property type="entry name" value="Condensin_barren_su2"/>
</dbReference>
<feature type="region of interest" description="Disordered" evidence="11">
    <location>
        <begin position="21"/>
        <end position="40"/>
    </location>
</feature>
<evidence type="ECO:0000256" key="1">
    <source>
        <dbReference type="ARBA" id="ARBA00004286"/>
    </source>
</evidence>
<dbReference type="PANTHER" id="PTHR13108">
    <property type="entry name" value="CONDENSIN COMPLEX SUBUNIT 2"/>
    <property type="match status" value="1"/>
</dbReference>
<dbReference type="PANTHER" id="PTHR13108:SF9">
    <property type="entry name" value="CONDENSIN COMPLEX SUBUNIT 2"/>
    <property type="match status" value="1"/>
</dbReference>
<keyword evidence="5" id="KW-0158">Chromosome</keyword>
<reference evidence="13" key="1">
    <citation type="submission" date="2021-02" db="EMBL/GenBank/DDBJ databases">
        <authorList>
            <person name="Nowell W R."/>
        </authorList>
    </citation>
    <scope>NUCLEOTIDE SEQUENCE</scope>
</reference>
<evidence type="ECO:0000256" key="10">
    <source>
        <dbReference type="ARBA" id="ARBA00023306"/>
    </source>
</evidence>
<accession>A0A813NCB0</accession>
<keyword evidence="7" id="KW-0132">Cell division</keyword>
<comment type="similarity">
    <text evidence="3">Belongs to the CND2 (condensin subunit 2) family.</text>
</comment>
<evidence type="ECO:0000259" key="12">
    <source>
        <dbReference type="Pfam" id="PF23242"/>
    </source>
</evidence>
<evidence type="ECO:0000256" key="7">
    <source>
        <dbReference type="ARBA" id="ARBA00022618"/>
    </source>
</evidence>
<evidence type="ECO:0000256" key="6">
    <source>
        <dbReference type="ARBA" id="ARBA00022490"/>
    </source>
</evidence>
<evidence type="ECO:0000256" key="11">
    <source>
        <dbReference type="SAM" id="MobiDB-lite"/>
    </source>
</evidence>
<evidence type="ECO:0000256" key="5">
    <source>
        <dbReference type="ARBA" id="ARBA00022454"/>
    </source>
</evidence>
<dbReference type="InterPro" id="IPR058249">
    <property type="entry name" value="Pch2_C"/>
</dbReference>
<dbReference type="EMBL" id="CAJNOM010000143">
    <property type="protein sequence ID" value="CAF1131666.1"/>
    <property type="molecule type" value="Genomic_DNA"/>
</dbReference>
<proteinExistence type="inferred from homology"/>
<dbReference type="GO" id="GO:0007076">
    <property type="term" value="P:mitotic chromosome condensation"/>
    <property type="evidence" value="ECO:0007669"/>
    <property type="project" value="InterPro"/>
</dbReference>
<evidence type="ECO:0000256" key="9">
    <source>
        <dbReference type="ARBA" id="ARBA00023067"/>
    </source>
</evidence>
<dbReference type="GO" id="GO:0005737">
    <property type="term" value="C:cytoplasm"/>
    <property type="evidence" value="ECO:0007669"/>
    <property type="project" value="UniProtKB-SubCell"/>
</dbReference>
<evidence type="ECO:0000313" key="14">
    <source>
        <dbReference type="EMBL" id="CAF1131666.1"/>
    </source>
</evidence>
<sequence>MIDEDENECLPVPRRSLINRITNHFGSDNETSPTSRRQSRIFLNTSTGTDSGVDENIRTPVQLITLYEQTVELTAKNKINAKNAFHCSLIERLPEIIDLIAFDDKIDSFDDHYHEPNFVKAGSVIDTSAKIYGYRVDALHAETQKLNGTFQDKDGDEEELNRADLDAIETPKQITSRNKIKKSSYLATDLSTISLSYEFEFHPFQPSNLCQWPGGIGADSLYADMISYTMYSSSDYPLVNGFINLNNQINKEYDDNERILDITMKTIYDLIPLRDVIKDYEEENHILGCQTLREFSFNEDSTESYIETINECSVIDSSLISLNDGQDIPNEIFSNDFSEVRDDVSNYYFQELRSAHTFPTTMVSMDVTLLQSKMSFADHIPQLLRDKNDSSEYSYFDSTKLKLFAGPYLWKYTNLLPDTIKSIPMPEEKTLRKSTRIRSTHYFKLDLFNEEKNQSLNELMSLDSWTRKSLKKSKRKILPTTLRKSSRFHLHNKNEFQLRLSRKLRPLIDLSNFNYFPDYNPEILSNYYTNYSTNNDENYNFEPSDHNNSFPEQLQYEFNRPTYYDKIEFDKNFAKIDAKKLQIQLYDEYNHENINSTTPISLSTLCINLIDQGIISYEKDQIVSAFYCMLNNCNKNQLYMKNNLQRDDLIIQKQPTIWYLKQLTKLNSWNAEAIDEGRLSSYQDLAKELVNVQDIDKDKHEYLCLFYHCLYELHYSVNDLSLREYASQCIQLFLKQISLYQTYFLTKIPFITDINIDNEDSNDLKRLRNYNDIEIDFFHNITHVQNHRRYRALKRFKLIHDQQPFHVTTINNYLLPIVCSFINDIINNEIVFVCLTTLCQILSWLKYNQLFISYFRQLTTNKRTLNLSQKRCVTKTTSAIVNAFHFQLDFNENKAETQQSDGLSGRTLRKLPMIAYSHIQQLDDFIHSDEVFKAMQEQLKYQKNTKDYLQQLNNL</sequence>
<dbReference type="OrthoDB" id="362021at2759"/>
<keyword evidence="6" id="KW-0963">Cytoplasm</keyword>
<dbReference type="EMBL" id="CAJNOM010000144">
    <property type="protein sequence ID" value="CAF1133724.1"/>
    <property type="molecule type" value="Genomic_DNA"/>
</dbReference>
<dbReference type="Proteomes" id="UP000663877">
    <property type="component" value="Unassembled WGS sequence"/>
</dbReference>
<evidence type="ECO:0000256" key="3">
    <source>
        <dbReference type="ARBA" id="ARBA00009471"/>
    </source>
</evidence>